<protein>
    <submittedName>
        <fullName evidence="1">YdeI/OmpD-associated family protein</fullName>
    </submittedName>
</protein>
<keyword evidence="2" id="KW-1185">Reference proteome</keyword>
<accession>A0ABU4C830</accession>
<dbReference type="Proteomes" id="UP001185737">
    <property type="component" value="Unassembled WGS sequence"/>
</dbReference>
<name>A0ABU4C830_RHOJO</name>
<gene>
    <name evidence="1" type="ORF">R3Q59_03480</name>
</gene>
<dbReference type="Pfam" id="PF13376">
    <property type="entry name" value="OmdA"/>
    <property type="match status" value="1"/>
</dbReference>
<dbReference type="EMBL" id="JAWLKA010000001">
    <property type="protein sequence ID" value="MDV6279557.1"/>
    <property type="molecule type" value="Genomic_DNA"/>
</dbReference>
<dbReference type="InterPro" id="IPR037079">
    <property type="entry name" value="AF2212/PG0164-like_sf"/>
</dbReference>
<dbReference type="SUPFAM" id="SSF141694">
    <property type="entry name" value="AF2212/PG0164-like"/>
    <property type="match status" value="1"/>
</dbReference>
<dbReference type="Gene3D" id="2.40.30.100">
    <property type="entry name" value="AF2212/PG0164-like"/>
    <property type="match status" value="1"/>
</dbReference>
<evidence type="ECO:0000313" key="1">
    <source>
        <dbReference type="EMBL" id="MDV6279557.1"/>
    </source>
</evidence>
<reference evidence="1 2" key="1">
    <citation type="submission" date="2023-10" db="EMBL/GenBank/DDBJ databases">
        <title>Development of a sustainable strategy for remediation of hydrocarbon-contaminated territories based on the waste exchange concept.</title>
        <authorList>
            <person name="Krivoruchko A."/>
        </authorList>
    </citation>
    <scope>NUCLEOTIDE SEQUENCE [LARGE SCALE GENOMIC DNA]</scope>
    <source>
        <strain evidence="1 2">IEGM 60</strain>
    </source>
</reference>
<dbReference type="RefSeq" id="WP_317567501.1">
    <property type="nucleotide sequence ID" value="NZ_JAWLKA010000001.1"/>
</dbReference>
<proteinExistence type="predicted"/>
<evidence type="ECO:0000313" key="2">
    <source>
        <dbReference type="Proteomes" id="UP001185737"/>
    </source>
</evidence>
<dbReference type="Pfam" id="PF08922">
    <property type="entry name" value="DUF1905"/>
    <property type="match status" value="1"/>
</dbReference>
<dbReference type="InterPro" id="IPR015018">
    <property type="entry name" value="DUF1905"/>
</dbReference>
<sequence length="146" mass="15678">MRFRTTIELGGKTATGFRIPEDVVAELGSGRRPAVRVTIGGHTYRTTVAPMGGAFMIPLSAENRAGAGAAAGDEVDVDVELDTEPRVVTVPPDFADALDRQPDARTAFDALSYSNQRRHVLSIEGAKTDETRQRRIGKAVDALRQG</sequence>
<organism evidence="1 2">
    <name type="scientific">Rhodococcus jostii</name>
    <dbReference type="NCBI Taxonomy" id="132919"/>
    <lineage>
        <taxon>Bacteria</taxon>
        <taxon>Bacillati</taxon>
        <taxon>Actinomycetota</taxon>
        <taxon>Actinomycetes</taxon>
        <taxon>Mycobacteriales</taxon>
        <taxon>Nocardiaceae</taxon>
        <taxon>Rhodococcus</taxon>
    </lineage>
</organism>
<comment type="caution">
    <text evidence="1">The sequence shown here is derived from an EMBL/GenBank/DDBJ whole genome shotgun (WGS) entry which is preliminary data.</text>
</comment>